<dbReference type="PANTHER" id="PTHR30093">
    <property type="entry name" value="GENERAL SECRETION PATHWAY PROTEIN G"/>
    <property type="match status" value="1"/>
</dbReference>
<keyword evidence="6" id="KW-0997">Cell inner membrane</keyword>
<evidence type="ECO:0000256" key="6">
    <source>
        <dbReference type="ARBA" id="ARBA00022519"/>
    </source>
</evidence>
<comment type="subcellular location">
    <subcellularLocation>
        <location evidence="1">Cell inner membrane</location>
        <topology evidence="1">Single-pass membrane protein</topology>
    </subcellularLocation>
</comment>
<keyword evidence="4" id="KW-1003">Cell membrane</keyword>
<dbReference type="PANTHER" id="PTHR30093:SF45">
    <property type="entry name" value="TYPE II SECRETION SYSTEM CORE PROTEIN G"/>
    <property type="match status" value="1"/>
</dbReference>
<dbReference type="InterPro" id="IPR010054">
    <property type="entry name" value="Type2_sec_GspG"/>
</dbReference>
<evidence type="ECO:0000256" key="4">
    <source>
        <dbReference type="ARBA" id="ARBA00022475"/>
    </source>
</evidence>
<evidence type="ECO:0000256" key="2">
    <source>
        <dbReference type="ARBA" id="ARBA00009984"/>
    </source>
</evidence>
<gene>
    <name evidence="13" type="ORF">E9232_003400</name>
</gene>
<dbReference type="Pfam" id="PF08334">
    <property type="entry name" value="T2SSG"/>
    <property type="match status" value="1"/>
</dbReference>
<dbReference type="Proteomes" id="UP001262410">
    <property type="component" value="Unassembled WGS sequence"/>
</dbReference>
<dbReference type="SUPFAM" id="SSF54523">
    <property type="entry name" value="Pili subunits"/>
    <property type="match status" value="1"/>
</dbReference>
<feature type="domain" description="Type II secretion system protein GspG C-terminal" evidence="12">
    <location>
        <begin position="46"/>
        <end position="153"/>
    </location>
</feature>
<protein>
    <recommendedName>
        <fullName evidence="3">Type II secretion system core protein G</fullName>
    </recommendedName>
</protein>
<keyword evidence="7 11" id="KW-0812">Transmembrane</keyword>
<feature type="compositionally biased region" description="Acidic residues" evidence="10">
    <location>
        <begin position="144"/>
        <end position="153"/>
    </location>
</feature>
<evidence type="ECO:0000256" key="3">
    <source>
        <dbReference type="ARBA" id="ARBA00020042"/>
    </source>
</evidence>
<feature type="region of interest" description="Disordered" evidence="10">
    <location>
        <begin position="132"/>
        <end position="153"/>
    </location>
</feature>
<evidence type="ECO:0000256" key="9">
    <source>
        <dbReference type="ARBA" id="ARBA00023136"/>
    </source>
</evidence>
<comment type="caution">
    <text evidence="13">The sequence shown here is derived from an EMBL/GenBank/DDBJ whole genome shotgun (WGS) entry which is preliminary data.</text>
</comment>
<dbReference type="Pfam" id="PF07963">
    <property type="entry name" value="N_methyl"/>
    <property type="match status" value="1"/>
</dbReference>
<reference evidence="13 14" key="1">
    <citation type="submission" date="2023-07" db="EMBL/GenBank/DDBJ databases">
        <title>Sorghum-associated microbial communities from plants grown in Nebraska, USA.</title>
        <authorList>
            <person name="Schachtman D."/>
        </authorList>
    </citation>
    <scope>NUCLEOTIDE SEQUENCE [LARGE SCALE GENOMIC DNA]</scope>
    <source>
        <strain evidence="13 14">584</strain>
    </source>
</reference>
<dbReference type="NCBIfam" id="TIGR01710">
    <property type="entry name" value="typeII_sec_gspG"/>
    <property type="match status" value="1"/>
</dbReference>
<comment type="similarity">
    <text evidence="2">Belongs to the GSP G family.</text>
</comment>
<keyword evidence="9 11" id="KW-0472">Membrane</keyword>
<evidence type="ECO:0000313" key="13">
    <source>
        <dbReference type="EMBL" id="MDR6290874.1"/>
    </source>
</evidence>
<evidence type="ECO:0000256" key="10">
    <source>
        <dbReference type="SAM" id="MobiDB-lite"/>
    </source>
</evidence>
<evidence type="ECO:0000259" key="12">
    <source>
        <dbReference type="Pfam" id="PF08334"/>
    </source>
</evidence>
<dbReference type="RefSeq" id="WP_309795636.1">
    <property type="nucleotide sequence ID" value="NZ_JAVDPW010000005.1"/>
</dbReference>
<dbReference type="PROSITE" id="PS00409">
    <property type="entry name" value="PROKAR_NTER_METHYL"/>
    <property type="match status" value="1"/>
</dbReference>
<evidence type="ECO:0000256" key="1">
    <source>
        <dbReference type="ARBA" id="ARBA00004377"/>
    </source>
</evidence>
<dbReference type="Gene3D" id="3.30.700.10">
    <property type="entry name" value="Glycoprotein, Type 4 Pilin"/>
    <property type="match status" value="1"/>
</dbReference>
<dbReference type="InterPro" id="IPR013545">
    <property type="entry name" value="T2SS_protein-GspG_C"/>
</dbReference>
<dbReference type="InterPro" id="IPR045584">
    <property type="entry name" value="Pilin-like"/>
</dbReference>
<accession>A0ABU1JQH4</accession>
<sequence>MRRPLPPSRSCAASRRGVRHDAGFTLIELLVVLVILGLLAGLVAPRVLNYLGGARSDTARLQIENLKSALDLYSIDVGSYPTTSQGLKALTADPGGMRGWKGPYLRSNDVPDDPWRRPYLYRAPGQHGSYDLSSLGADGAEGGSGDDQDVVSW</sequence>
<keyword evidence="8 11" id="KW-1133">Transmembrane helix</keyword>
<name>A0ABU1JQH4_9PROT</name>
<evidence type="ECO:0000256" key="5">
    <source>
        <dbReference type="ARBA" id="ARBA00022481"/>
    </source>
</evidence>
<evidence type="ECO:0000256" key="8">
    <source>
        <dbReference type="ARBA" id="ARBA00022989"/>
    </source>
</evidence>
<organism evidence="13 14">
    <name type="scientific">Inquilinus ginsengisoli</name>
    <dbReference type="NCBI Taxonomy" id="363840"/>
    <lineage>
        <taxon>Bacteria</taxon>
        <taxon>Pseudomonadati</taxon>
        <taxon>Pseudomonadota</taxon>
        <taxon>Alphaproteobacteria</taxon>
        <taxon>Rhodospirillales</taxon>
        <taxon>Rhodospirillaceae</taxon>
        <taxon>Inquilinus</taxon>
    </lineage>
</organism>
<proteinExistence type="inferred from homology"/>
<keyword evidence="5" id="KW-0488">Methylation</keyword>
<evidence type="ECO:0000256" key="11">
    <source>
        <dbReference type="SAM" id="Phobius"/>
    </source>
</evidence>
<dbReference type="InterPro" id="IPR012902">
    <property type="entry name" value="N_methyl_site"/>
</dbReference>
<dbReference type="PRINTS" id="PR00813">
    <property type="entry name" value="BCTERIALGSPG"/>
</dbReference>
<keyword evidence="14" id="KW-1185">Reference proteome</keyword>
<dbReference type="NCBIfam" id="TIGR02532">
    <property type="entry name" value="IV_pilin_GFxxxE"/>
    <property type="match status" value="1"/>
</dbReference>
<evidence type="ECO:0000313" key="14">
    <source>
        <dbReference type="Proteomes" id="UP001262410"/>
    </source>
</evidence>
<dbReference type="InterPro" id="IPR000983">
    <property type="entry name" value="Bac_GSPG_pilin"/>
</dbReference>
<feature type="transmembrane region" description="Helical" evidence="11">
    <location>
        <begin position="21"/>
        <end position="44"/>
    </location>
</feature>
<evidence type="ECO:0000256" key="7">
    <source>
        <dbReference type="ARBA" id="ARBA00022692"/>
    </source>
</evidence>
<dbReference type="EMBL" id="JAVDPW010000005">
    <property type="protein sequence ID" value="MDR6290874.1"/>
    <property type="molecule type" value="Genomic_DNA"/>
</dbReference>